<evidence type="ECO:0000256" key="3">
    <source>
        <dbReference type="ARBA" id="ARBA00022692"/>
    </source>
</evidence>
<dbReference type="InterPro" id="IPR051401">
    <property type="entry name" value="GtrA_CellWall_Glycosyl"/>
</dbReference>
<dbReference type="InterPro" id="IPR007267">
    <property type="entry name" value="GtrA_DPMS_TM"/>
</dbReference>
<keyword evidence="3 6" id="KW-0812">Transmembrane</keyword>
<evidence type="ECO:0000259" key="7">
    <source>
        <dbReference type="Pfam" id="PF04138"/>
    </source>
</evidence>
<protein>
    <submittedName>
        <fullName evidence="8">GtrA family protein</fullName>
    </submittedName>
</protein>
<dbReference type="AlphaFoldDB" id="A0A4U1C6F9"/>
<gene>
    <name evidence="8" type="ORF">FA046_05085</name>
</gene>
<reference evidence="8 9" key="1">
    <citation type="submission" date="2019-04" db="EMBL/GenBank/DDBJ databases">
        <title>Pedobacter sp. AR-3-17 sp. nov., isolated from Arctic soil.</title>
        <authorList>
            <person name="Dahal R.H."/>
            <person name="Kim D.-U."/>
        </authorList>
    </citation>
    <scope>NUCLEOTIDE SEQUENCE [LARGE SCALE GENOMIC DNA]</scope>
    <source>
        <strain evidence="8 9">AR-3-17</strain>
    </source>
</reference>
<name>A0A4U1C6F9_9SPHI</name>
<dbReference type="GO" id="GO:0000271">
    <property type="term" value="P:polysaccharide biosynthetic process"/>
    <property type="evidence" value="ECO:0007669"/>
    <property type="project" value="InterPro"/>
</dbReference>
<dbReference type="Pfam" id="PF04138">
    <property type="entry name" value="GtrA_DPMS_TM"/>
    <property type="match status" value="1"/>
</dbReference>
<accession>A0A4U1C6F9</accession>
<comment type="caution">
    <text evidence="8">The sequence shown here is derived from an EMBL/GenBank/DDBJ whole genome shotgun (WGS) entry which is preliminary data.</text>
</comment>
<dbReference type="RefSeq" id="WP_136825258.1">
    <property type="nucleotide sequence ID" value="NZ_SWBP01000001.1"/>
</dbReference>
<dbReference type="GO" id="GO:0005886">
    <property type="term" value="C:plasma membrane"/>
    <property type="evidence" value="ECO:0007669"/>
    <property type="project" value="TreeGrafter"/>
</dbReference>
<evidence type="ECO:0000313" key="9">
    <source>
        <dbReference type="Proteomes" id="UP000308181"/>
    </source>
</evidence>
<feature type="transmembrane region" description="Helical" evidence="6">
    <location>
        <begin position="113"/>
        <end position="133"/>
    </location>
</feature>
<feature type="domain" description="GtrA/DPMS transmembrane" evidence="7">
    <location>
        <begin position="17"/>
        <end position="132"/>
    </location>
</feature>
<dbReference type="OrthoDB" id="9812049at2"/>
<keyword evidence="5 6" id="KW-0472">Membrane</keyword>
<evidence type="ECO:0000256" key="6">
    <source>
        <dbReference type="SAM" id="Phobius"/>
    </source>
</evidence>
<evidence type="ECO:0000256" key="1">
    <source>
        <dbReference type="ARBA" id="ARBA00004141"/>
    </source>
</evidence>
<dbReference type="PANTHER" id="PTHR38459:SF1">
    <property type="entry name" value="PROPHAGE BACTOPRENOL-LINKED GLUCOSE TRANSLOCASE HOMOLOG"/>
    <property type="match status" value="1"/>
</dbReference>
<evidence type="ECO:0000313" key="8">
    <source>
        <dbReference type="EMBL" id="TKC01053.1"/>
    </source>
</evidence>
<keyword evidence="9" id="KW-1185">Reference proteome</keyword>
<dbReference type="Proteomes" id="UP000308181">
    <property type="component" value="Unassembled WGS sequence"/>
</dbReference>
<evidence type="ECO:0000256" key="2">
    <source>
        <dbReference type="ARBA" id="ARBA00009399"/>
    </source>
</evidence>
<evidence type="ECO:0000256" key="5">
    <source>
        <dbReference type="ARBA" id="ARBA00023136"/>
    </source>
</evidence>
<feature type="transmembrane region" description="Helical" evidence="6">
    <location>
        <begin position="45"/>
        <end position="62"/>
    </location>
</feature>
<dbReference type="EMBL" id="SWBP01000001">
    <property type="protein sequence ID" value="TKC01053.1"/>
    <property type="molecule type" value="Genomic_DNA"/>
</dbReference>
<comment type="subcellular location">
    <subcellularLocation>
        <location evidence="1">Membrane</location>
        <topology evidence="1">Multi-pass membrane protein</topology>
    </subcellularLocation>
</comment>
<feature type="transmembrane region" description="Helical" evidence="6">
    <location>
        <begin position="82"/>
        <end position="101"/>
    </location>
</feature>
<organism evidence="8 9">
    <name type="scientific">Pedobacter cryophilus</name>
    <dbReference type="NCBI Taxonomy" id="2571271"/>
    <lineage>
        <taxon>Bacteria</taxon>
        <taxon>Pseudomonadati</taxon>
        <taxon>Bacteroidota</taxon>
        <taxon>Sphingobacteriia</taxon>
        <taxon>Sphingobacteriales</taxon>
        <taxon>Sphingobacteriaceae</taxon>
        <taxon>Pedobacter</taxon>
    </lineage>
</organism>
<comment type="similarity">
    <text evidence="2">Belongs to the GtrA family.</text>
</comment>
<keyword evidence="4 6" id="KW-1133">Transmembrane helix</keyword>
<dbReference type="PANTHER" id="PTHR38459">
    <property type="entry name" value="PROPHAGE BACTOPRENOL-LINKED GLUCOSE TRANSLOCASE HOMOLOG"/>
    <property type="match status" value="1"/>
</dbReference>
<feature type="transmembrane region" description="Helical" evidence="6">
    <location>
        <begin position="15"/>
        <end position="36"/>
    </location>
</feature>
<proteinExistence type="inferred from homology"/>
<sequence length="134" mass="15451">MLLAITLSKEFVFKFLRFGLVGFSGIFVDFGTTYLLKEKLKIHKYVANSAGFLLATISNYLLNRYWTFQSQDPKAFEQFGKFFGIALIGLLFNNLIIYILNDKLKINFYLSKVFAIAAVSIWNFFANYIYTFAG</sequence>
<evidence type="ECO:0000256" key="4">
    <source>
        <dbReference type="ARBA" id="ARBA00022989"/>
    </source>
</evidence>